<keyword evidence="3" id="KW-0862">Zinc</keyword>
<dbReference type="Proteomes" id="UP000245207">
    <property type="component" value="Unassembled WGS sequence"/>
</dbReference>
<dbReference type="OrthoDB" id="787137at2759"/>
<sequence>MQVFRTKLKESNPRKSTVDNSGRILSMLRSSDPYKSKVRVGKDFQAEISDWSDPIIYDLIKYGEPTEISHVECDCYRDPNSSKLSRLGSIGNWLQCRQVIDGDGTICGKWRRAPLFEVQTEKWECFHTVLWDPAHADCAVPQECDTDQVLMQLEYIQVLRPQLTKMMRKVLTRE</sequence>
<keyword evidence="6" id="KW-1185">Reference proteome</keyword>
<evidence type="ECO:0000313" key="5">
    <source>
        <dbReference type="EMBL" id="PWA64809.1"/>
    </source>
</evidence>
<evidence type="ECO:0000256" key="3">
    <source>
        <dbReference type="ARBA" id="ARBA00022833"/>
    </source>
</evidence>
<dbReference type="GO" id="GO:0008270">
    <property type="term" value="F:zinc ion binding"/>
    <property type="evidence" value="ECO:0007669"/>
    <property type="project" value="UniProtKB-KW"/>
</dbReference>
<dbReference type="AlphaFoldDB" id="A0A2U1MU83"/>
<evidence type="ECO:0000259" key="4">
    <source>
        <dbReference type="PROSITE" id="PS51050"/>
    </source>
</evidence>
<organism evidence="5 6">
    <name type="scientific">Artemisia annua</name>
    <name type="common">Sweet wormwood</name>
    <dbReference type="NCBI Taxonomy" id="35608"/>
    <lineage>
        <taxon>Eukaryota</taxon>
        <taxon>Viridiplantae</taxon>
        <taxon>Streptophyta</taxon>
        <taxon>Embryophyta</taxon>
        <taxon>Tracheophyta</taxon>
        <taxon>Spermatophyta</taxon>
        <taxon>Magnoliopsida</taxon>
        <taxon>eudicotyledons</taxon>
        <taxon>Gunneridae</taxon>
        <taxon>Pentapetalae</taxon>
        <taxon>asterids</taxon>
        <taxon>campanulids</taxon>
        <taxon>Asterales</taxon>
        <taxon>Asteraceae</taxon>
        <taxon>Asteroideae</taxon>
        <taxon>Anthemideae</taxon>
        <taxon>Artemisiinae</taxon>
        <taxon>Artemisia</taxon>
    </lineage>
</organism>
<accession>A0A2U1MU83</accession>
<dbReference type="InterPro" id="IPR011124">
    <property type="entry name" value="Znf_CW"/>
</dbReference>
<comment type="caution">
    <text evidence="5">The sequence shown here is derived from an EMBL/GenBank/DDBJ whole genome shotgun (WGS) entry which is preliminary data.</text>
</comment>
<evidence type="ECO:0000256" key="2">
    <source>
        <dbReference type="ARBA" id="ARBA00022771"/>
    </source>
</evidence>
<dbReference type="Gene3D" id="3.30.40.100">
    <property type="match status" value="1"/>
</dbReference>
<dbReference type="STRING" id="35608.A0A2U1MU83"/>
<dbReference type="PROSITE" id="PS51050">
    <property type="entry name" value="ZF_CW"/>
    <property type="match status" value="1"/>
</dbReference>
<dbReference type="FunFam" id="3.30.40.100:FF:000005">
    <property type="entry name" value="uncharacterized protein LOC106759733 isoform X4"/>
    <property type="match status" value="1"/>
</dbReference>
<name>A0A2U1MU83_ARTAN</name>
<reference evidence="5 6" key="1">
    <citation type="journal article" date="2018" name="Mol. Plant">
        <title>The genome of Artemisia annua provides insight into the evolution of Asteraceae family and artemisinin biosynthesis.</title>
        <authorList>
            <person name="Shen Q."/>
            <person name="Zhang L."/>
            <person name="Liao Z."/>
            <person name="Wang S."/>
            <person name="Yan T."/>
            <person name="Shi P."/>
            <person name="Liu M."/>
            <person name="Fu X."/>
            <person name="Pan Q."/>
            <person name="Wang Y."/>
            <person name="Lv Z."/>
            <person name="Lu X."/>
            <person name="Zhang F."/>
            <person name="Jiang W."/>
            <person name="Ma Y."/>
            <person name="Chen M."/>
            <person name="Hao X."/>
            <person name="Li L."/>
            <person name="Tang Y."/>
            <person name="Lv G."/>
            <person name="Zhou Y."/>
            <person name="Sun X."/>
            <person name="Brodelius P.E."/>
            <person name="Rose J.K.C."/>
            <person name="Tang K."/>
        </authorList>
    </citation>
    <scope>NUCLEOTIDE SEQUENCE [LARGE SCALE GENOMIC DNA]</scope>
    <source>
        <strain evidence="6">cv. Huhao1</strain>
        <tissue evidence="5">Leaf</tissue>
    </source>
</reference>
<dbReference type="EMBL" id="PKPP01004346">
    <property type="protein sequence ID" value="PWA64809.1"/>
    <property type="molecule type" value="Genomic_DNA"/>
</dbReference>
<keyword evidence="2" id="KW-0863">Zinc-finger</keyword>
<proteinExistence type="predicted"/>
<evidence type="ECO:0000256" key="1">
    <source>
        <dbReference type="ARBA" id="ARBA00022723"/>
    </source>
</evidence>
<protein>
    <submittedName>
        <fullName evidence="5">ELM2 domain, Zinc finger, PHD-type, Zinc finger, CW-type, Zinc finger, RING/FYVE/PHD-type</fullName>
    </submittedName>
</protein>
<evidence type="ECO:0000313" key="6">
    <source>
        <dbReference type="Proteomes" id="UP000245207"/>
    </source>
</evidence>
<gene>
    <name evidence="5" type="ORF">CTI12_AA339410</name>
</gene>
<keyword evidence="1" id="KW-0479">Metal-binding</keyword>
<feature type="domain" description="CW-type" evidence="4">
    <location>
        <begin position="87"/>
        <end position="146"/>
    </location>
</feature>